<evidence type="ECO:0000313" key="3">
    <source>
        <dbReference type="EMBL" id="PRX44418.1"/>
    </source>
</evidence>
<dbReference type="NCBIfam" id="NF038083">
    <property type="entry name" value="CU044_5270_fam"/>
    <property type="match status" value="1"/>
</dbReference>
<reference evidence="3 4" key="1">
    <citation type="submission" date="2018-03" db="EMBL/GenBank/DDBJ databases">
        <title>Genomic Encyclopedia of Type Strains, Phase III (KMG-III): the genomes of soil and plant-associated and newly described type strains.</title>
        <authorList>
            <person name="Whitman W."/>
        </authorList>
    </citation>
    <scope>NUCLEOTIDE SEQUENCE [LARGE SCALE GENOMIC DNA]</scope>
    <source>
        <strain evidence="3 4">CGMCC 4.7104</strain>
    </source>
</reference>
<name>A0A2T0LMR2_9ACTN</name>
<feature type="transmembrane region" description="Helical" evidence="2">
    <location>
        <begin position="50"/>
        <end position="70"/>
    </location>
</feature>
<organism evidence="3 4">
    <name type="scientific">Nonomuraea fuscirosea</name>
    <dbReference type="NCBI Taxonomy" id="1291556"/>
    <lineage>
        <taxon>Bacteria</taxon>
        <taxon>Bacillati</taxon>
        <taxon>Actinomycetota</taxon>
        <taxon>Actinomycetes</taxon>
        <taxon>Streptosporangiales</taxon>
        <taxon>Streptosporangiaceae</taxon>
        <taxon>Nonomuraea</taxon>
    </lineage>
</organism>
<keyword evidence="2" id="KW-1133">Transmembrane helix</keyword>
<dbReference type="OrthoDB" id="3822522at2"/>
<sequence>MSDIDNLVRAIDPTPHAPDPGPGARELRAAIMATEARPRRTARRRLPRRAGAVGLVAAAGVAAVFLGQVAPTATPPPAATPGVTSLSGTSILLAAAAKAEAAPEGAYWHLKELYAGRRPGPYGKNGVTYYLETSSLSETWVAKDGRTWRGHRQLAARPLDLEAWRRDGSPSEWSIGPDGGVYSTSPGESTFFQNKRKHRLYWSAMPMTLKEIAALPAGPEALKKRALEAIRRDNGVDPVEEGLPRALATLLYELPASPQVRGAAYQALATLPEVQVEGRTTDPQGRSGVAVTFPVQQGQPARTRLIIDPDTSKVLAVDSIGLPDRDGSVNVVLESGWTDTKPSPPSAE</sequence>
<protein>
    <recommendedName>
        <fullName evidence="5">CU044_5270 family protein</fullName>
    </recommendedName>
</protein>
<keyword evidence="2" id="KW-0472">Membrane</keyword>
<proteinExistence type="predicted"/>
<dbReference type="Proteomes" id="UP000238312">
    <property type="component" value="Unassembled WGS sequence"/>
</dbReference>
<dbReference type="AlphaFoldDB" id="A0A2T0LMR2"/>
<accession>A0A2T0LMR2</accession>
<feature type="region of interest" description="Disordered" evidence="1">
    <location>
        <begin position="1"/>
        <end position="23"/>
    </location>
</feature>
<evidence type="ECO:0000256" key="1">
    <source>
        <dbReference type="SAM" id="MobiDB-lite"/>
    </source>
</evidence>
<dbReference type="EMBL" id="PVNG01000051">
    <property type="protein sequence ID" value="PRX44418.1"/>
    <property type="molecule type" value="Genomic_DNA"/>
</dbReference>
<keyword evidence="2" id="KW-0812">Transmembrane</keyword>
<gene>
    <name evidence="3" type="ORF">B0I32_1515</name>
</gene>
<evidence type="ECO:0000256" key="2">
    <source>
        <dbReference type="SAM" id="Phobius"/>
    </source>
</evidence>
<comment type="caution">
    <text evidence="3">The sequence shown here is derived from an EMBL/GenBank/DDBJ whole genome shotgun (WGS) entry which is preliminary data.</text>
</comment>
<evidence type="ECO:0008006" key="5">
    <source>
        <dbReference type="Google" id="ProtNLM"/>
    </source>
</evidence>
<dbReference type="RefSeq" id="WP_106253297.1">
    <property type="nucleotide sequence ID" value="NZ_PVNG01000051.1"/>
</dbReference>
<evidence type="ECO:0000313" key="4">
    <source>
        <dbReference type="Proteomes" id="UP000238312"/>
    </source>
</evidence>
<dbReference type="InterPro" id="IPR047789">
    <property type="entry name" value="CU044_5270-like"/>
</dbReference>
<keyword evidence="4" id="KW-1185">Reference proteome</keyword>